<dbReference type="SUPFAM" id="SSF57716">
    <property type="entry name" value="Glucocorticoid receptor-like (DNA-binding domain)"/>
    <property type="match status" value="1"/>
</dbReference>
<dbReference type="GO" id="GO:0003735">
    <property type="term" value="F:structural constituent of ribosome"/>
    <property type="evidence" value="ECO:0007669"/>
    <property type="project" value="InterPro"/>
</dbReference>
<dbReference type="GO" id="GO:0002181">
    <property type="term" value="P:cytoplasmic translation"/>
    <property type="evidence" value="ECO:0007669"/>
    <property type="project" value="TreeGrafter"/>
</dbReference>
<feature type="compositionally biased region" description="Basic and acidic residues" evidence="4">
    <location>
        <begin position="142"/>
        <end position="175"/>
    </location>
</feature>
<feature type="region of interest" description="Disordered" evidence="4">
    <location>
        <begin position="141"/>
        <end position="204"/>
    </location>
</feature>
<evidence type="ECO:0000313" key="6">
    <source>
        <dbReference type="EMBL" id="KAF9584290.1"/>
    </source>
</evidence>
<dbReference type="Proteomes" id="UP000780801">
    <property type="component" value="Unassembled WGS sequence"/>
</dbReference>
<comment type="caution">
    <text evidence="6">The sequence shown here is derived from an EMBL/GenBank/DDBJ whole genome shotgun (WGS) entry which is preliminary data.</text>
</comment>
<dbReference type="InterPro" id="IPR038630">
    <property type="entry name" value="L24e/L24_sf"/>
</dbReference>
<reference evidence="6" key="1">
    <citation type="journal article" date="2020" name="Fungal Divers.">
        <title>Resolving the Mortierellaceae phylogeny through synthesis of multi-gene phylogenetics and phylogenomics.</title>
        <authorList>
            <person name="Vandepol N."/>
            <person name="Liber J."/>
            <person name="Desiro A."/>
            <person name="Na H."/>
            <person name="Kennedy M."/>
            <person name="Barry K."/>
            <person name="Grigoriev I.V."/>
            <person name="Miller A.N."/>
            <person name="O'Donnell K."/>
            <person name="Stajich J.E."/>
            <person name="Bonito G."/>
        </authorList>
    </citation>
    <scope>NUCLEOTIDE SEQUENCE</scope>
    <source>
        <strain evidence="6">KOD1015</strain>
    </source>
</reference>
<dbReference type="FunFam" id="2.30.170.20:FF:000002">
    <property type="entry name" value="60S ribosomal protein L24"/>
    <property type="match status" value="1"/>
</dbReference>
<evidence type="ECO:0000259" key="5">
    <source>
        <dbReference type="Pfam" id="PF01246"/>
    </source>
</evidence>
<protein>
    <submittedName>
        <fullName evidence="6">60S ribosomal protein L24</fullName>
    </submittedName>
</protein>
<gene>
    <name evidence="6" type="primary">RPL24_2</name>
    <name evidence="6" type="ORF">BGW38_006970</name>
</gene>
<evidence type="ECO:0000256" key="1">
    <source>
        <dbReference type="ARBA" id="ARBA00005647"/>
    </source>
</evidence>
<organism evidence="6 7">
    <name type="scientific">Lunasporangiospora selenospora</name>
    <dbReference type="NCBI Taxonomy" id="979761"/>
    <lineage>
        <taxon>Eukaryota</taxon>
        <taxon>Fungi</taxon>
        <taxon>Fungi incertae sedis</taxon>
        <taxon>Mucoromycota</taxon>
        <taxon>Mortierellomycotina</taxon>
        <taxon>Mortierellomycetes</taxon>
        <taxon>Mortierellales</taxon>
        <taxon>Mortierellaceae</taxon>
        <taxon>Lunasporangiospora</taxon>
    </lineage>
</organism>
<keyword evidence="7" id="KW-1185">Reference proteome</keyword>
<sequence length="204" mass="22907">MSQETRVFRNYGHGLSSRIRTAKSASPGARRTFHPALAKLQNQEDEDRVEICAFSGAKIYPGKGKIFVRVDNRSFRFVNGKAESLFLQRKNPRKIHWTVLFRRMHKKGISEEVAKKRTRRTVKHQRAVVGASWEAIRAKRNQKPEVRAAARAAAVRDGKDKKKADEAQKKSEKAKSANSAARGQPKFSKQGAKGAKVAIANTSR</sequence>
<accession>A0A9P6KGZ9</accession>
<keyword evidence="3" id="KW-0687">Ribonucleoprotein</keyword>
<dbReference type="InterPro" id="IPR000988">
    <property type="entry name" value="Ribosomal_eL24-rel_N"/>
</dbReference>
<evidence type="ECO:0000313" key="7">
    <source>
        <dbReference type="Proteomes" id="UP000780801"/>
    </source>
</evidence>
<name>A0A9P6KGZ9_9FUNG</name>
<dbReference type="PANTHER" id="PTHR10792:SF1">
    <property type="entry name" value="RIBOSOMAL PROTEIN L24"/>
    <property type="match status" value="1"/>
</dbReference>
<dbReference type="InterPro" id="IPR023442">
    <property type="entry name" value="Ribosomal_eL24_CS"/>
</dbReference>
<dbReference type="PROSITE" id="PS01073">
    <property type="entry name" value="RIBOSOMAL_L24E"/>
    <property type="match status" value="1"/>
</dbReference>
<dbReference type="InterPro" id="IPR056366">
    <property type="entry name" value="Ribosomal_eL24"/>
</dbReference>
<evidence type="ECO:0000256" key="2">
    <source>
        <dbReference type="ARBA" id="ARBA00022980"/>
    </source>
</evidence>
<dbReference type="EMBL" id="JAABOA010000452">
    <property type="protein sequence ID" value="KAF9584290.1"/>
    <property type="molecule type" value="Genomic_DNA"/>
</dbReference>
<feature type="domain" description="Large ribosomal subunit protein eL24-related N-terminal" evidence="5">
    <location>
        <begin position="48"/>
        <end position="112"/>
    </location>
</feature>
<comment type="similarity">
    <text evidence="1">Belongs to the eukaryotic ribosomal protein eL24 family.</text>
</comment>
<proteinExistence type="inferred from homology"/>
<dbReference type="GO" id="GO:0022625">
    <property type="term" value="C:cytosolic large ribosomal subunit"/>
    <property type="evidence" value="ECO:0007669"/>
    <property type="project" value="TreeGrafter"/>
</dbReference>
<evidence type="ECO:0000256" key="4">
    <source>
        <dbReference type="SAM" id="MobiDB-lite"/>
    </source>
</evidence>
<keyword evidence="2 6" id="KW-0689">Ribosomal protein</keyword>
<evidence type="ECO:0000256" key="3">
    <source>
        <dbReference type="ARBA" id="ARBA00023274"/>
    </source>
</evidence>
<dbReference type="AlphaFoldDB" id="A0A9P6KGZ9"/>
<dbReference type="Gene3D" id="6.10.250.1270">
    <property type="match status" value="1"/>
</dbReference>
<dbReference type="Gene3D" id="2.30.170.20">
    <property type="entry name" value="Ribosomal protein L24e"/>
    <property type="match status" value="1"/>
</dbReference>
<dbReference type="GO" id="GO:0003729">
    <property type="term" value="F:mRNA binding"/>
    <property type="evidence" value="ECO:0007669"/>
    <property type="project" value="TreeGrafter"/>
</dbReference>
<dbReference type="CDD" id="cd00472">
    <property type="entry name" value="Ribosomal_L24e_L24"/>
    <property type="match status" value="1"/>
</dbReference>
<dbReference type="PANTHER" id="PTHR10792">
    <property type="entry name" value="60S RIBOSOMAL PROTEIN L24"/>
    <property type="match status" value="1"/>
</dbReference>
<dbReference type="Pfam" id="PF01246">
    <property type="entry name" value="Ribosomal_L24e"/>
    <property type="match status" value="1"/>
</dbReference>
<dbReference type="OrthoDB" id="1727108at2759"/>